<reference evidence="7" key="2">
    <citation type="submission" date="2025-05" db="UniProtKB">
        <authorList>
            <consortium name="EnsemblMetazoa"/>
        </authorList>
    </citation>
    <scope>IDENTIFICATION</scope>
    <source>
        <strain evidence="7">Foshan</strain>
    </source>
</reference>
<name>A0ABM1XRH5_AEDAL</name>
<keyword evidence="1" id="KW-0479">Metal-binding</keyword>
<accession>A0ABM1XRH5</accession>
<dbReference type="Gene3D" id="6.20.210.20">
    <property type="entry name" value="THAP domain"/>
    <property type="match status" value="1"/>
</dbReference>
<dbReference type="GeneID" id="134287451"/>
<sequence length="159" mass="18484">MSCVVHECFASTVNGHLFEFPKEEDLKELWFQRVGIDESASARRNRKRLFVCQEHFDPSDYQVITVKSSKCDMRFILDKNVVPHRNLPSIEDAERYSFMIPRSDPLARPLKICALQQVMEETKGTEERDNISPERCISPLARPLISPKMTYSDENSEYP</sequence>
<dbReference type="Proteomes" id="UP000069940">
    <property type="component" value="Unassembled WGS sequence"/>
</dbReference>
<dbReference type="InterPro" id="IPR038441">
    <property type="entry name" value="THAP_Znf_sf"/>
</dbReference>
<keyword evidence="3" id="KW-0862">Zinc</keyword>
<reference evidence="8" key="1">
    <citation type="journal article" date="2015" name="Proc. Natl. Acad. Sci. U.S.A.">
        <title>Genome sequence of the Asian Tiger mosquito, Aedes albopictus, reveals insights into its biology, genetics, and evolution.</title>
        <authorList>
            <person name="Chen X.G."/>
            <person name="Jiang X."/>
            <person name="Gu J."/>
            <person name="Xu M."/>
            <person name="Wu Y."/>
            <person name="Deng Y."/>
            <person name="Zhang C."/>
            <person name="Bonizzoni M."/>
            <person name="Dermauw W."/>
            <person name="Vontas J."/>
            <person name="Armbruster P."/>
            <person name="Huang X."/>
            <person name="Yang Y."/>
            <person name="Zhang H."/>
            <person name="He W."/>
            <person name="Peng H."/>
            <person name="Liu Y."/>
            <person name="Wu K."/>
            <person name="Chen J."/>
            <person name="Lirakis M."/>
            <person name="Topalis P."/>
            <person name="Van Leeuwen T."/>
            <person name="Hall A.B."/>
            <person name="Jiang X."/>
            <person name="Thorpe C."/>
            <person name="Mueller R.L."/>
            <person name="Sun C."/>
            <person name="Waterhouse R.M."/>
            <person name="Yan G."/>
            <person name="Tu Z.J."/>
            <person name="Fang X."/>
            <person name="James A.A."/>
        </authorList>
    </citation>
    <scope>NUCLEOTIDE SEQUENCE [LARGE SCALE GENOMIC DNA]</scope>
    <source>
        <strain evidence="8">Foshan</strain>
    </source>
</reference>
<evidence type="ECO:0000313" key="7">
    <source>
        <dbReference type="EnsemblMetazoa" id="AALFPA23_002149.P1821"/>
    </source>
</evidence>
<dbReference type="SMART" id="SM00980">
    <property type="entry name" value="THAP"/>
    <property type="match status" value="1"/>
</dbReference>
<proteinExistence type="predicted"/>
<dbReference type="PROSITE" id="PS50950">
    <property type="entry name" value="ZF_THAP"/>
    <property type="match status" value="1"/>
</dbReference>
<evidence type="ECO:0000259" key="6">
    <source>
        <dbReference type="PROSITE" id="PS50950"/>
    </source>
</evidence>
<evidence type="ECO:0000256" key="3">
    <source>
        <dbReference type="ARBA" id="ARBA00022833"/>
    </source>
</evidence>
<keyword evidence="2 5" id="KW-0863">Zinc-finger</keyword>
<dbReference type="EnsemblMetazoa" id="AALFPA23_002149.R1821">
    <property type="protein sequence ID" value="AALFPA23_002149.P1821"/>
    <property type="gene ID" value="AALFPA23_002149"/>
</dbReference>
<keyword evidence="8" id="KW-1185">Reference proteome</keyword>
<dbReference type="InterPro" id="IPR006612">
    <property type="entry name" value="THAP_Znf"/>
</dbReference>
<dbReference type="RefSeq" id="XP_062705263.1">
    <property type="nucleotide sequence ID" value="XM_062849279.1"/>
</dbReference>
<keyword evidence="4 5" id="KW-0238">DNA-binding</keyword>
<dbReference type="SUPFAM" id="SSF57716">
    <property type="entry name" value="Glucocorticoid receptor-like (DNA-binding domain)"/>
    <property type="match status" value="1"/>
</dbReference>
<feature type="domain" description="THAP-type" evidence="6">
    <location>
        <begin position="1"/>
        <end position="86"/>
    </location>
</feature>
<evidence type="ECO:0000256" key="2">
    <source>
        <dbReference type="ARBA" id="ARBA00022771"/>
    </source>
</evidence>
<evidence type="ECO:0000256" key="5">
    <source>
        <dbReference type="PROSITE-ProRule" id="PRU00309"/>
    </source>
</evidence>
<dbReference type="Pfam" id="PF05485">
    <property type="entry name" value="THAP"/>
    <property type="match status" value="1"/>
</dbReference>
<evidence type="ECO:0000313" key="8">
    <source>
        <dbReference type="Proteomes" id="UP000069940"/>
    </source>
</evidence>
<organism evidence="7 8">
    <name type="scientific">Aedes albopictus</name>
    <name type="common">Asian tiger mosquito</name>
    <name type="synonym">Stegomyia albopicta</name>
    <dbReference type="NCBI Taxonomy" id="7160"/>
    <lineage>
        <taxon>Eukaryota</taxon>
        <taxon>Metazoa</taxon>
        <taxon>Ecdysozoa</taxon>
        <taxon>Arthropoda</taxon>
        <taxon>Hexapoda</taxon>
        <taxon>Insecta</taxon>
        <taxon>Pterygota</taxon>
        <taxon>Neoptera</taxon>
        <taxon>Endopterygota</taxon>
        <taxon>Diptera</taxon>
        <taxon>Nematocera</taxon>
        <taxon>Culicoidea</taxon>
        <taxon>Culicidae</taxon>
        <taxon>Culicinae</taxon>
        <taxon>Aedini</taxon>
        <taxon>Aedes</taxon>
        <taxon>Stegomyia</taxon>
    </lineage>
</organism>
<evidence type="ECO:0000256" key="4">
    <source>
        <dbReference type="ARBA" id="ARBA00023125"/>
    </source>
</evidence>
<evidence type="ECO:0000256" key="1">
    <source>
        <dbReference type="ARBA" id="ARBA00022723"/>
    </source>
</evidence>
<protein>
    <recommendedName>
        <fullName evidence="6">THAP-type domain-containing protein</fullName>
    </recommendedName>
</protein>